<comment type="caution">
    <text evidence="1">The sequence shown here is derived from an EMBL/GenBank/DDBJ whole genome shotgun (WGS) entry which is preliminary data.</text>
</comment>
<dbReference type="Proteomes" id="UP001054945">
    <property type="component" value="Unassembled WGS sequence"/>
</dbReference>
<evidence type="ECO:0000313" key="1">
    <source>
        <dbReference type="EMBL" id="GIY48551.1"/>
    </source>
</evidence>
<gene>
    <name evidence="1" type="ORF">CEXT_212621</name>
</gene>
<dbReference type="EMBL" id="BPLR01011726">
    <property type="protein sequence ID" value="GIY48551.1"/>
    <property type="molecule type" value="Genomic_DNA"/>
</dbReference>
<evidence type="ECO:0000313" key="2">
    <source>
        <dbReference type="Proteomes" id="UP001054945"/>
    </source>
</evidence>
<keyword evidence="2" id="KW-1185">Reference proteome</keyword>
<accession>A0AAV4TSZ8</accession>
<sequence length="106" mass="12368">MYRMWNYFYNLRDSSVCAFIQVSPHFEPDMKVKQGLATKTAGERNAIVQHLQKLNQPGHNQTVITPIKSPSRTLGSHHNPVKKHWQNPVHACKDKNKEEFKKFLQL</sequence>
<name>A0AAV4TSZ8_CAEEX</name>
<organism evidence="1 2">
    <name type="scientific">Caerostris extrusa</name>
    <name type="common">Bark spider</name>
    <name type="synonym">Caerostris bankana</name>
    <dbReference type="NCBI Taxonomy" id="172846"/>
    <lineage>
        <taxon>Eukaryota</taxon>
        <taxon>Metazoa</taxon>
        <taxon>Ecdysozoa</taxon>
        <taxon>Arthropoda</taxon>
        <taxon>Chelicerata</taxon>
        <taxon>Arachnida</taxon>
        <taxon>Araneae</taxon>
        <taxon>Araneomorphae</taxon>
        <taxon>Entelegynae</taxon>
        <taxon>Araneoidea</taxon>
        <taxon>Araneidae</taxon>
        <taxon>Caerostris</taxon>
    </lineage>
</organism>
<proteinExistence type="predicted"/>
<protein>
    <submittedName>
        <fullName evidence="1">Uncharacterized protein</fullName>
    </submittedName>
</protein>
<reference evidence="1 2" key="1">
    <citation type="submission" date="2021-06" db="EMBL/GenBank/DDBJ databases">
        <title>Caerostris extrusa draft genome.</title>
        <authorList>
            <person name="Kono N."/>
            <person name="Arakawa K."/>
        </authorList>
    </citation>
    <scope>NUCLEOTIDE SEQUENCE [LARGE SCALE GENOMIC DNA]</scope>
</reference>
<dbReference type="AlphaFoldDB" id="A0AAV4TSZ8"/>